<evidence type="ECO:0000256" key="1">
    <source>
        <dbReference type="ARBA" id="ARBA00022737"/>
    </source>
</evidence>
<evidence type="ECO:0000256" key="2">
    <source>
        <dbReference type="ARBA" id="ARBA00023043"/>
    </source>
</evidence>
<evidence type="ECO:0000313" key="7">
    <source>
        <dbReference type="Proteomes" id="UP000663860"/>
    </source>
</evidence>
<evidence type="ECO:0000313" key="6">
    <source>
        <dbReference type="EMBL" id="CAF3553858.1"/>
    </source>
</evidence>
<dbReference type="InterPro" id="IPR002110">
    <property type="entry name" value="Ankyrin_rpt"/>
</dbReference>
<dbReference type="EMBL" id="CAJNOE010000058">
    <property type="protein sequence ID" value="CAF0831431.1"/>
    <property type="molecule type" value="Genomic_DNA"/>
</dbReference>
<dbReference type="InterPro" id="IPR036770">
    <property type="entry name" value="Ankyrin_rpt-contain_sf"/>
</dbReference>
<gene>
    <name evidence="5" type="ORF">IZO911_LOCUS8550</name>
    <name evidence="6" type="ORF">KXQ929_LOCUS2787</name>
</gene>
<dbReference type="SMART" id="SM00248">
    <property type="entry name" value="ANK"/>
    <property type="match status" value="2"/>
</dbReference>
<comment type="caution">
    <text evidence="5">The sequence shown here is derived from an EMBL/GenBank/DDBJ whole genome shotgun (WGS) entry which is preliminary data.</text>
</comment>
<reference evidence="5" key="1">
    <citation type="submission" date="2021-02" db="EMBL/GenBank/DDBJ databases">
        <authorList>
            <person name="Nowell W R."/>
        </authorList>
    </citation>
    <scope>NUCLEOTIDE SEQUENCE</scope>
</reference>
<accession>A0A813V1P4</accession>
<keyword evidence="2 3" id="KW-0040">ANK repeat</keyword>
<evidence type="ECO:0000313" key="5">
    <source>
        <dbReference type="EMBL" id="CAF0831431.1"/>
    </source>
</evidence>
<evidence type="ECO:0000256" key="4">
    <source>
        <dbReference type="SAM" id="MobiDB-lite"/>
    </source>
</evidence>
<proteinExistence type="predicted"/>
<name>A0A813V1P4_9BILA</name>
<sequence>MDEIYPFIPLPKTPSVRSRPPSTDGSSRRMNRLGRDVIQHSLLYCLEKGYFCLIRYLLDSSICDARERDSEGRTGLIYCCFIDDDCWARNTAMTLLEKGAQIADQDQYGLNALHYAIITQRTILIRLYLDSIDFDLNQSADIHGNTCLHYACSTGNVNILRTILNAMKHYSIDLTIKNHAGLTAYDLACQLDCQRCQNLLRNEMTLQERANLRKPLIKPMRIDRRLSISDQIHSLTSPSPSDNSVVSVPFYVSSSTNLRKRHDSTYTLKNENYRYPSAKLINPIELRTMTFKRNEHLDALLVKHVKNRADLAPSIFSSASEVFNSSSIFTSPSDIFNSPSTSSWREDVPKIFDQLQILRSRSYKKTVHPPLSREISHDLIERMSRMSEFDRSRSQTISVQQMPTDGLQKVIRKQRTNLASVRAFSRTKKT</sequence>
<feature type="repeat" description="ANK" evidence="3">
    <location>
        <begin position="143"/>
        <end position="165"/>
    </location>
</feature>
<dbReference type="PANTHER" id="PTHR24173">
    <property type="entry name" value="ANKYRIN REPEAT CONTAINING"/>
    <property type="match status" value="1"/>
</dbReference>
<keyword evidence="1" id="KW-0677">Repeat</keyword>
<dbReference type="Proteomes" id="UP000663860">
    <property type="component" value="Unassembled WGS sequence"/>
</dbReference>
<dbReference type="Pfam" id="PF12796">
    <property type="entry name" value="Ank_2"/>
    <property type="match status" value="1"/>
</dbReference>
<evidence type="ECO:0000256" key="3">
    <source>
        <dbReference type="PROSITE-ProRule" id="PRU00023"/>
    </source>
</evidence>
<dbReference type="Pfam" id="PF00023">
    <property type="entry name" value="Ank"/>
    <property type="match status" value="1"/>
</dbReference>
<dbReference type="EMBL" id="CAJOBB010000086">
    <property type="protein sequence ID" value="CAF3553858.1"/>
    <property type="molecule type" value="Genomic_DNA"/>
</dbReference>
<organism evidence="5 7">
    <name type="scientific">Adineta steineri</name>
    <dbReference type="NCBI Taxonomy" id="433720"/>
    <lineage>
        <taxon>Eukaryota</taxon>
        <taxon>Metazoa</taxon>
        <taxon>Spiralia</taxon>
        <taxon>Gnathifera</taxon>
        <taxon>Rotifera</taxon>
        <taxon>Eurotatoria</taxon>
        <taxon>Bdelloidea</taxon>
        <taxon>Adinetida</taxon>
        <taxon>Adinetidae</taxon>
        <taxon>Adineta</taxon>
    </lineage>
</organism>
<protein>
    <submittedName>
        <fullName evidence="5">Uncharacterized protein</fullName>
    </submittedName>
</protein>
<dbReference type="Proteomes" id="UP000663868">
    <property type="component" value="Unassembled WGS sequence"/>
</dbReference>
<dbReference type="AlphaFoldDB" id="A0A813V1P4"/>
<dbReference type="PROSITE" id="PS50088">
    <property type="entry name" value="ANK_REPEAT"/>
    <property type="match status" value="1"/>
</dbReference>
<feature type="region of interest" description="Disordered" evidence="4">
    <location>
        <begin position="11"/>
        <end position="30"/>
    </location>
</feature>
<dbReference type="Gene3D" id="1.25.40.20">
    <property type="entry name" value="Ankyrin repeat-containing domain"/>
    <property type="match status" value="1"/>
</dbReference>
<dbReference type="PROSITE" id="PS50297">
    <property type="entry name" value="ANK_REP_REGION"/>
    <property type="match status" value="1"/>
</dbReference>
<dbReference type="SUPFAM" id="SSF48403">
    <property type="entry name" value="Ankyrin repeat"/>
    <property type="match status" value="1"/>
</dbReference>
<dbReference type="PANTHER" id="PTHR24173:SF74">
    <property type="entry name" value="ANKYRIN REPEAT DOMAIN-CONTAINING PROTEIN 16"/>
    <property type="match status" value="1"/>
</dbReference>